<reference evidence="1 2" key="1">
    <citation type="journal article" date="2019" name="Int. J. Syst. Evol. Microbiol.">
        <title>The Global Catalogue of Microorganisms (GCM) 10K type strain sequencing project: providing services to taxonomists for standard genome sequencing and annotation.</title>
        <authorList>
            <consortium name="The Broad Institute Genomics Platform"/>
            <consortium name="The Broad Institute Genome Sequencing Center for Infectious Disease"/>
            <person name="Wu L."/>
            <person name="Ma J."/>
        </authorList>
    </citation>
    <scope>NUCLEOTIDE SEQUENCE [LARGE SCALE GENOMIC DNA]</scope>
    <source>
        <strain evidence="1 2">JCM 4395</strain>
    </source>
</reference>
<dbReference type="EMBL" id="BAAASG010000029">
    <property type="protein sequence ID" value="GAA2522462.1"/>
    <property type="molecule type" value="Genomic_DNA"/>
</dbReference>
<gene>
    <name evidence="1" type="ORF">GCM10010276_86810</name>
</gene>
<evidence type="ECO:0000313" key="2">
    <source>
        <dbReference type="Proteomes" id="UP001501777"/>
    </source>
</evidence>
<name>A0ABN3NHH5_STRLO</name>
<organism evidence="1 2">
    <name type="scientific">Streptomyces longisporus</name>
    <dbReference type="NCBI Taxonomy" id="1948"/>
    <lineage>
        <taxon>Bacteria</taxon>
        <taxon>Bacillati</taxon>
        <taxon>Actinomycetota</taxon>
        <taxon>Actinomycetes</taxon>
        <taxon>Kitasatosporales</taxon>
        <taxon>Streptomycetaceae</taxon>
        <taxon>Streptomyces</taxon>
    </lineage>
</organism>
<sequence>MPGGKLRVDALADGSMQLIGPAAIVASGTVCLEPDASPPPPWSSQQPVGLAGTFSQFSELPRQWQHGGW</sequence>
<dbReference type="Proteomes" id="UP001501777">
    <property type="component" value="Unassembled WGS sequence"/>
</dbReference>
<proteinExistence type="predicted"/>
<keyword evidence="2" id="KW-1185">Reference proteome</keyword>
<protein>
    <submittedName>
        <fullName evidence="1">Uncharacterized protein</fullName>
    </submittedName>
</protein>
<comment type="caution">
    <text evidence="1">The sequence shown here is derived from an EMBL/GenBank/DDBJ whole genome shotgun (WGS) entry which is preliminary data.</text>
</comment>
<evidence type="ECO:0000313" key="1">
    <source>
        <dbReference type="EMBL" id="GAA2522462.1"/>
    </source>
</evidence>
<accession>A0ABN3NHH5</accession>